<evidence type="ECO:0000313" key="1">
    <source>
        <dbReference type="EMBL" id="OHS99417.1"/>
    </source>
</evidence>
<dbReference type="GeneID" id="94844168"/>
<accession>A0A1J4JL69</accession>
<evidence type="ECO:0000313" key="2">
    <source>
        <dbReference type="Proteomes" id="UP000179807"/>
    </source>
</evidence>
<name>A0A1J4JL69_9EUKA</name>
<gene>
    <name evidence="1" type="ORF">TRFO_34087</name>
</gene>
<proteinExistence type="predicted"/>
<reference evidence="1" key="1">
    <citation type="submission" date="2016-10" db="EMBL/GenBank/DDBJ databases">
        <authorList>
            <person name="Benchimol M."/>
            <person name="Almeida L.G."/>
            <person name="Vasconcelos A.T."/>
            <person name="Perreira-Neves A."/>
            <person name="Rosa I.A."/>
            <person name="Tasca T."/>
            <person name="Bogo M.R."/>
            <person name="de Souza W."/>
        </authorList>
    </citation>
    <scope>NUCLEOTIDE SEQUENCE [LARGE SCALE GENOMIC DNA]</scope>
    <source>
        <strain evidence="1">K</strain>
    </source>
</reference>
<sequence length="232" mass="26474">MLLFLACIIPNSCSLSIISEQFYSITTPYTDNAIMISVCSFFNIKADALVIVSGSHTNILEMRMCSIAQAFSKSLIKFEGKDFDLSYCCQEDSSFSENLVKATCRSGGHYRYFFEDCIVECECKDTIVKLEMEDSTLQNNHVNITNIKSNGLNNYFDYLSLIDFESQYIVIQNGNYNELVSSTLSQAALQFYDILNCSFKTMESVLVGKIENSAFFYNKIDKLYNDQNLFFF</sequence>
<dbReference type="EMBL" id="MLAK01001005">
    <property type="protein sequence ID" value="OHS99417.1"/>
    <property type="molecule type" value="Genomic_DNA"/>
</dbReference>
<keyword evidence="2" id="KW-1185">Reference proteome</keyword>
<dbReference type="VEuPathDB" id="TrichDB:TRFO_34087"/>
<comment type="caution">
    <text evidence="1">The sequence shown here is derived from an EMBL/GenBank/DDBJ whole genome shotgun (WGS) entry which is preliminary data.</text>
</comment>
<protein>
    <submittedName>
        <fullName evidence="1">Uncharacterized protein</fullName>
    </submittedName>
</protein>
<organism evidence="1 2">
    <name type="scientific">Tritrichomonas foetus</name>
    <dbReference type="NCBI Taxonomy" id="1144522"/>
    <lineage>
        <taxon>Eukaryota</taxon>
        <taxon>Metamonada</taxon>
        <taxon>Parabasalia</taxon>
        <taxon>Tritrichomonadida</taxon>
        <taxon>Tritrichomonadidae</taxon>
        <taxon>Tritrichomonas</taxon>
    </lineage>
</organism>
<dbReference type="RefSeq" id="XP_068352554.1">
    <property type="nucleotide sequence ID" value="XM_068509464.1"/>
</dbReference>
<dbReference type="AlphaFoldDB" id="A0A1J4JL69"/>
<dbReference type="Proteomes" id="UP000179807">
    <property type="component" value="Unassembled WGS sequence"/>
</dbReference>